<dbReference type="Pfam" id="PF00764">
    <property type="entry name" value="Arginosuc_synth"/>
    <property type="match status" value="1"/>
</dbReference>
<dbReference type="EMBL" id="BARS01018699">
    <property type="protein sequence ID" value="GAF97295.1"/>
    <property type="molecule type" value="Genomic_DNA"/>
</dbReference>
<evidence type="ECO:0000259" key="7">
    <source>
        <dbReference type="Pfam" id="PF00764"/>
    </source>
</evidence>
<dbReference type="GO" id="GO:0005737">
    <property type="term" value="C:cytoplasm"/>
    <property type="evidence" value="ECO:0007669"/>
    <property type="project" value="TreeGrafter"/>
</dbReference>
<dbReference type="GO" id="GO:0005524">
    <property type="term" value="F:ATP binding"/>
    <property type="evidence" value="ECO:0007669"/>
    <property type="project" value="UniProtKB-KW"/>
</dbReference>
<keyword evidence="3" id="KW-0436">Ligase</keyword>
<dbReference type="InterPro" id="IPR014729">
    <property type="entry name" value="Rossmann-like_a/b/a_fold"/>
</dbReference>
<comment type="caution">
    <text evidence="8">The sequence shown here is derived from an EMBL/GenBank/DDBJ whole genome shotgun (WGS) entry which is preliminary data.</text>
</comment>
<feature type="non-terminal residue" evidence="8">
    <location>
        <position position="186"/>
    </location>
</feature>
<dbReference type="InterPro" id="IPR024074">
    <property type="entry name" value="AS_cat/multimer_dom_body"/>
</dbReference>
<feature type="domain" description="Arginosuccinate synthase-like N-terminal" evidence="7">
    <location>
        <begin position="13"/>
        <end position="177"/>
    </location>
</feature>
<dbReference type="GO" id="GO:0000050">
    <property type="term" value="P:urea cycle"/>
    <property type="evidence" value="ECO:0007669"/>
    <property type="project" value="TreeGrafter"/>
</dbReference>
<keyword evidence="4" id="KW-0028">Amino-acid biosynthesis</keyword>
<evidence type="ECO:0000313" key="8">
    <source>
        <dbReference type="EMBL" id="GAF97295.1"/>
    </source>
</evidence>
<comment type="pathway">
    <text evidence="1">Amino-acid biosynthesis; L-arginine biosynthesis.</text>
</comment>
<dbReference type="GO" id="GO:0000053">
    <property type="term" value="P:argininosuccinate metabolic process"/>
    <property type="evidence" value="ECO:0007669"/>
    <property type="project" value="TreeGrafter"/>
</dbReference>
<evidence type="ECO:0000256" key="3">
    <source>
        <dbReference type="ARBA" id="ARBA00022598"/>
    </source>
</evidence>
<dbReference type="SUPFAM" id="SSF52402">
    <property type="entry name" value="Adenine nucleotide alpha hydrolases-like"/>
    <property type="match status" value="1"/>
</dbReference>
<dbReference type="FunFam" id="3.40.50.620:FF:000019">
    <property type="entry name" value="Argininosuccinate synthase"/>
    <property type="match status" value="1"/>
</dbReference>
<dbReference type="InterPro" id="IPR018223">
    <property type="entry name" value="Arginosuc_synth_CS"/>
</dbReference>
<accession>X0V9I3</accession>
<dbReference type="InterPro" id="IPR001518">
    <property type="entry name" value="Arginosuc_synth"/>
</dbReference>
<proteinExistence type="predicted"/>
<dbReference type="PANTHER" id="PTHR11587:SF2">
    <property type="entry name" value="ARGININOSUCCINATE SYNTHASE"/>
    <property type="match status" value="1"/>
</dbReference>
<dbReference type="AlphaFoldDB" id="X0V9I3"/>
<dbReference type="Gene3D" id="3.40.50.620">
    <property type="entry name" value="HUPs"/>
    <property type="match status" value="1"/>
</dbReference>
<keyword evidence="2" id="KW-0055">Arginine biosynthesis</keyword>
<protein>
    <recommendedName>
        <fullName evidence="7">Arginosuccinate synthase-like N-terminal domain-containing protein</fullName>
    </recommendedName>
</protein>
<sequence length="186" mass="21218">MSKLGPNKEEYEKILLMFSGGLDTSCMIKWLQENYKSKIYTFTADLGQEFADPSRFDEIEEKATNLGVVKHFTIDLKDKFVNEFVFPTIKANGLYQGIYPLSTAIGRPLIAIEAIKIAKQEKIEAIAHGCTGKGNDQIRFNVTIRAYAPDIEILQPLIEWDMGRDEEIKYAQHHGIPIKKENKKYS</sequence>
<evidence type="ECO:0000256" key="1">
    <source>
        <dbReference type="ARBA" id="ARBA00004730"/>
    </source>
</evidence>
<evidence type="ECO:0000256" key="5">
    <source>
        <dbReference type="ARBA" id="ARBA00022741"/>
    </source>
</evidence>
<organism evidence="8">
    <name type="scientific">marine sediment metagenome</name>
    <dbReference type="NCBI Taxonomy" id="412755"/>
    <lineage>
        <taxon>unclassified sequences</taxon>
        <taxon>metagenomes</taxon>
        <taxon>ecological metagenomes</taxon>
    </lineage>
</organism>
<dbReference type="UniPathway" id="UPA00068">
    <property type="reaction ID" value="UER00113"/>
</dbReference>
<reference evidence="8" key="1">
    <citation type="journal article" date="2014" name="Front. Microbiol.">
        <title>High frequency of phylogenetically diverse reductive dehalogenase-homologous genes in deep subseafloor sedimentary metagenomes.</title>
        <authorList>
            <person name="Kawai M."/>
            <person name="Futagami T."/>
            <person name="Toyoda A."/>
            <person name="Takaki Y."/>
            <person name="Nishi S."/>
            <person name="Hori S."/>
            <person name="Arai W."/>
            <person name="Tsubouchi T."/>
            <person name="Morono Y."/>
            <person name="Uchiyama I."/>
            <person name="Ito T."/>
            <person name="Fujiyama A."/>
            <person name="Inagaki F."/>
            <person name="Takami H."/>
        </authorList>
    </citation>
    <scope>NUCLEOTIDE SEQUENCE</scope>
    <source>
        <strain evidence="8">Expedition CK06-06</strain>
    </source>
</reference>
<dbReference type="InterPro" id="IPR048267">
    <property type="entry name" value="Arginosuc_syn_N"/>
</dbReference>
<keyword evidence="5" id="KW-0547">Nucleotide-binding</keyword>
<evidence type="ECO:0000256" key="6">
    <source>
        <dbReference type="ARBA" id="ARBA00022840"/>
    </source>
</evidence>
<dbReference type="PROSITE" id="PS00565">
    <property type="entry name" value="ARGININOSUCCIN_SYN_2"/>
    <property type="match status" value="1"/>
</dbReference>
<evidence type="ECO:0000256" key="4">
    <source>
        <dbReference type="ARBA" id="ARBA00022605"/>
    </source>
</evidence>
<evidence type="ECO:0000256" key="2">
    <source>
        <dbReference type="ARBA" id="ARBA00022571"/>
    </source>
</evidence>
<dbReference type="GO" id="GO:0004055">
    <property type="term" value="F:argininosuccinate synthase activity"/>
    <property type="evidence" value="ECO:0007669"/>
    <property type="project" value="InterPro"/>
</dbReference>
<dbReference type="PANTHER" id="PTHR11587">
    <property type="entry name" value="ARGININOSUCCINATE SYNTHASE"/>
    <property type="match status" value="1"/>
</dbReference>
<name>X0V9I3_9ZZZZ</name>
<keyword evidence="6" id="KW-0067">ATP-binding</keyword>
<dbReference type="Gene3D" id="3.90.1260.10">
    <property type="entry name" value="Argininosuccinate synthetase, chain A, domain 2"/>
    <property type="match status" value="1"/>
</dbReference>
<gene>
    <name evidence="8" type="ORF">S01H1_30388</name>
</gene>
<dbReference type="GO" id="GO:0006526">
    <property type="term" value="P:L-arginine biosynthetic process"/>
    <property type="evidence" value="ECO:0007669"/>
    <property type="project" value="UniProtKB-UniPathway"/>
</dbReference>